<feature type="domain" description="Lnb N-terminal periplasmic" evidence="3">
    <location>
        <begin position="25"/>
        <end position="167"/>
    </location>
</feature>
<feature type="transmembrane region" description="Helical" evidence="1">
    <location>
        <begin position="321"/>
        <end position="339"/>
    </location>
</feature>
<feature type="transmembrane region" description="Helical" evidence="1">
    <location>
        <begin position="295"/>
        <end position="315"/>
    </location>
</feature>
<evidence type="ECO:0000313" key="6">
    <source>
        <dbReference type="Proteomes" id="UP000293162"/>
    </source>
</evidence>
<protein>
    <submittedName>
        <fullName evidence="5">DUF4105 domain-containing protein</fullName>
    </submittedName>
</protein>
<keyword evidence="1" id="KW-0472">Membrane</keyword>
<evidence type="ECO:0000259" key="3">
    <source>
        <dbReference type="Pfam" id="PF13387"/>
    </source>
</evidence>
<accession>A0A4Q5M0Z6</accession>
<evidence type="ECO:0000256" key="2">
    <source>
        <dbReference type="SAM" id="SignalP"/>
    </source>
</evidence>
<keyword evidence="6" id="KW-1185">Reference proteome</keyword>
<dbReference type="EMBL" id="SEWF01000012">
    <property type="protein sequence ID" value="RYU95695.1"/>
    <property type="molecule type" value="Genomic_DNA"/>
</dbReference>
<keyword evidence="2" id="KW-0732">Signal</keyword>
<feature type="transmembrane region" description="Helical" evidence="1">
    <location>
        <begin position="266"/>
        <end position="283"/>
    </location>
</feature>
<dbReference type="Proteomes" id="UP000293162">
    <property type="component" value="Unassembled WGS sequence"/>
</dbReference>
<sequence length="402" mass="46315">MKKYTLFIFFAFISVFSSAQTLSPDATISLLTIAPGDELYSTFGHSGIRIKDPMQGIDVVYNYGAFDFGAKGFYIKFLRGTLPYKISLVDFEIELNGYGRYPGWSQEKRLVEEQVLNLSEKQKQGVSDFLATNYLPENREYAYKFFYDNCSSRLRDVLKKVCGDSLSFSNKLHADSSYRQWIDVYARKNNKLWADFGMDLAIGQPSDCVTGANGAMFLPDNLKDAFDKAKIKKNGVWQPLVAQKTVINPEVLNDVVKEKEAITPNMLFWGLLIVTGGLTFFQLKKDYTNFLFDKILFTITGIVGWLIVFLWFFTNHGVTEYNLNIIWAYPLLFPMALFIKKDTTRTWLAKHLLAYGIIQILFLLSWAFLPQEINYSLIPVVLILAMRAFFVWWRLRNKLSTF</sequence>
<dbReference type="AlphaFoldDB" id="A0A4Q5M0Z6"/>
<feature type="signal peptide" evidence="2">
    <location>
        <begin position="1"/>
        <end position="19"/>
    </location>
</feature>
<gene>
    <name evidence="5" type="ORF">EWM59_10040</name>
</gene>
<dbReference type="InterPro" id="IPR025178">
    <property type="entry name" value="Lnb_N"/>
</dbReference>
<feature type="domain" description="Lnb-like transmembrane" evidence="4">
    <location>
        <begin position="258"/>
        <end position="394"/>
    </location>
</feature>
<keyword evidence="1" id="KW-1133">Transmembrane helix</keyword>
<evidence type="ECO:0000256" key="1">
    <source>
        <dbReference type="SAM" id="Phobius"/>
    </source>
</evidence>
<feature type="transmembrane region" description="Helical" evidence="1">
    <location>
        <begin position="351"/>
        <end position="369"/>
    </location>
</feature>
<dbReference type="InterPro" id="IPR057436">
    <property type="entry name" value="5TMH_Lnb"/>
</dbReference>
<evidence type="ECO:0000313" key="5">
    <source>
        <dbReference type="EMBL" id="RYU95695.1"/>
    </source>
</evidence>
<dbReference type="OrthoDB" id="319167at2"/>
<dbReference type="RefSeq" id="WP_130020834.1">
    <property type="nucleotide sequence ID" value="NZ_SEWF01000012.1"/>
</dbReference>
<organism evidence="5 6">
    <name type="scientific">Emticicia agri</name>
    <dbReference type="NCBI Taxonomy" id="2492393"/>
    <lineage>
        <taxon>Bacteria</taxon>
        <taxon>Pseudomonadati</taxon>
        <taxon>Bacteroidota</taxon>
        <taxon>Cytophagia</taxon>
        <taxon>Cytophagales</taxon>
        <taxon>Leadbetterellaceae</taxon>
        <taxon>Emticicia</taxon>
    </lineage>
</organism>
<dbReference type="Pfam" id="PF13387">
    <property type="entry name" value="Lnb_N"/>
    <property type="match status" value="1"/>
</dbReference>
<feature type="chain" id="PRO_5020749927" evidence="2">
    <location>
        <begin position="20"/>
        <end position="402"/>
    </location>
</feature>
<proteinExistence type="predicted"/>
<keyword evidence="1" id="KW-0812">Transmembrane</keyword>
<feature type="transmembrane region" description="Helical" evidence="1">
    <location>
        <begin position="375"/>
        <end position="395"/>
    </location>
</feature>
<dbReference type="Pfam" id="PF25221">
    <property type="entry name" value="5TMH_Lnb"/>
    <property type="match status" value="1"/>
</dbReference>
<reference evidence="5 6" key="1">
    <citation type="submission" date="2019-02" db="EMBL/GenBank/DDBJ databases">
        <title>Bacterial novel species Emticicia sp. 17J42-9 isolated from soil.</title>
        <authorList>
            <person name="Jung H.-Y."/>
        </authorList>
    </citation>
    <scope>NUCLEOTIDE SEQUENCE [LARGE SCALE GENOMIC DNA]</scope>
    <source>
        <strain evidence="5 6">17J42-9</strain>
    </source>
</reference>
<evidence type="ECO:0000259" key="4">
    <source>
        <dbReference type="Pfam" id="PF25221"/>
    </source>
</evidence>
<comment type="caution">
    <text evidence="5">The sequence shown here is derived from an EMBL/GenBank/DDBJ whole genome shotgun (WGS) entry which is preliminary data.</text>
</comment>
<name>A0A4Q5M0Z6_9BACT</name>